<keyword evidence="4 7" id="KW-0472">Membrane</keyword>
<evidence type="ECO:0000256" key="1">
    <source>
        <dbReference type="ARBA" id="ARBA00004141"/>
    </source>
</evidence>
<dbReference type="InterPro" id="IPR010761">
    <property type="entry name" value="Clc_prot-like"/>
</dbReference>
<feature type="transmembrane region" description="Helical" evidence="7">
    <location>
        <begin position="161"/>
        <end position="189"/>
    </location>
</feature>
<dbReference type="GO" id="GO:0005886">
    <property type="term" value="C:plasma membrane"/>
    <property type="evidence" value="ECO:0007669"/>
    <property type="project" value="TreeGrafter"/>
</dbReference>
<evidence type="ECO:0000256" key="2">
    <source>
        <dbReference type="ARBA" id="ARBA00022692"/>
    </source>
</evidence>
<protein>
    <submittedName>
        <fullName evidence="11">Clc-like protein</fullName>
    </submittedName>
</protein>
<dbReference type="Pfam" id="PF07062">
    <property type="entry name" value="Clc-like"/>
    <property type="match status" value="1"/>
</dbReference>
<dbReference type="FunFam" id="1.20.140.150:FF:000042">
    <property type="entry name" value="Clc-like protein 2"/>
    <property type="match status" value="1"/>
</dbReference>
<dbReference type="PANTHER" id="PTHR10671:SF96">
    <property type="entry name" value="CLC-LIKE PROTEIN 5"/>
    <property type="match status" value="1"/>
</dbReference>
<accession>A0A0N4UQB8</accession>
<reference evidence="11" key="1">
    <citation type="submission" date="2017-02" db="UniProtKB">
        <authorList>
            <consortium name="WormBaseParasite"/>
        </authorList>
    </citation>
    <scope>IDENTIFICATION</scope>
</reference>
<feature type="transmembrane region" description="Helical" evidence="7">
    <location>
        <begin position="121"/>
        <end position="140"/>
    </location>
</feature>
<evidence type="ECO:0000313" key="9">
    <source>
        <dbReference type="Proteomes" id="UP000038040"/>
    </source>
</evidence>
<dbReference type="PANTHER" id="PTHR10671">
    <property type="entry name" value="EPITHELIAL MEMBRANE PROTEIN-RELATED"/>
    <property type="match status" value="1"/>
</dbReference>
<proteinExistence type="inferred from homology"/>
<dbReference type="OrthoDB" id="5783969at2759"/>
<dbReference type="InterPro" id="IPR050579">
    <property type="entry name" value="PMP-22/EMP/MP20-like"/>
</dbReference>
<evidence type="ECO:0000256" key="4">
    <source>
        <dbReference type="ARBA" id="ARBA00023136"/>
    </source>
</evidence>
<evidence type="ECO:0000313" key="11">
    <source>
        <dbReference type="WBParaSite" id="DME_0001019701-mRNA-1"/>
    </source>
</evidence>
<name>A0A0N4UQB8_DRAME</name>
<dbReference type="Gene3D" id="1.20.140.150">
    <property type="match status" value="1"/>
</dbReference>
<keyword evidence="3 7" id="KW-1133">Transmembrane helix</keyword>
<comment type="similarity">
    <text evidence="5">Belongs to the Clc family.</text>
</comment>
<evidence type="ECO:0000256" key="7">
    <source>
        <dbReference type="SAM" id="Phobius"/>
    </source>
</evidence>
<feature type="region of interest" description="Disordered" evidence="6">
    <location>
        <begin position="205"/>
        <end position="225"/>
    </location>
</feature>
<feature type="transmembrane region" description="Helical" evidence="7">
    <location>
        <begin position="12"/>
        <end position="36"/>
    </location>
</feature>
<evidence type="ECO:0000256" key="3">
    <source>
        <dbReference type="ARBA" id="ARBA00022989"/>
    </source>
</evidence>
<dbReference type="AlphaFoldDB" id="A0A0N4UQB8"/>
<keyword evidence="2 7" id="KW-0812">Transmembrane</keyword>
<evidence type="ECO:0000313" key="10">
    <source>
        <dbReference type="Proteomes" id="UP000274756"/>
    </source>
</evidence>
<organism evidence="9 11">
    <name type="scientific">Dracunculus medinensis</name>
    <name type="common">Guinea worm</name>
    <dbReference type="NCBI Taxonomy" id="318479"/>
    <lineage>
        <taxon>Eukaryota</taxon>
        <taxon>Metazoa</taxon>
        <taxon>Ecdysozoa</taxon>
        <taxon>Nematoda</taxon>
        <taxon>Chromadorea</taxon>
        <taxon>Rhabditida</taxon>
        <taxon>Spirurina</taxon>
        <taxon>Dracunculoidea</taxon>
        <taxon>Dracunculidae</taxon>
        <taxon>Dracunculus</taxon>
    </lineage>
</organism>
<evidence type="ECO:0000256" key="5">
    <source>
        <dbReference type="ARBA" id="ARBA00060861"/>
    </source>
</evidence>
<dbReference type="Proteomes" id="UP000274756">
    <property type="component" value="Unassembled WGS sequence"/>
</dbReference>
<keyword evidence="10" id="KW-1185">Reference proteome</keyword>
<feature type="transmembrane region" description="Helical" evidence="7">
    <location>
        <begin position="97"/>
        <end position="115"/>
    </location>
</feature>
<sequence length="241" mass="27911">MFCDWTSRLLKAQVAAFFLICFSNLFMFIALITPAWQVAFDKDANRYVQSGLWIYCPGEAACWYIFSDNLINYYEKVDVCRFFLIGDCRKKLVRTPYFFNWHYVVLIIIIIALLFSSVAVLSLFLIVLLSIALAIFMVNAEMLESRYLIGIKNTFRKEYGYSYYLAGLGLIMFLFTLLAAIVITTFAIFGSNQNIKWQNNRLYTRPNSKHPPRPGSIIDTSSITPLPQPEYLQSTRTFLSY</sequence>
<evidence type="ECO:0000256" key="6">
    <source>
        <dbReference type="SAM" id="MobiDB-lite"/>
    </source>
</evidence>
<dbReference type="Proteomes" id="UP000038040">
    <property type="component" value="Unplaced"/>
</dbReference>
<evidence type="ECO:0000313" key="8">
    <source>
        <dbReference type="EMBL" id="VDN53734.1"/>
    </source>
</evidence>
<dbReference type="EMBL" id="UYYG01000171">
    <property type="protein sequence ID" value="VDN53734.1"/>
    <property type="molecule type" value="Genomic_DNA"/>
</dbReference>
<gene>
    <name evidence="8" type="ORF">DME_LOCUS3707</name>
</gene>
<comment type="subcellular location">
    <subcellularLocation>
        <location evidence="1">Membrane</location>
        <topology evidence="1">Multi-pass membrane protein</topology>
    </subcellularLocation>
</comment>
<reference evidence="8 10" key="2">
    <citation type="submission" date="2018-11" db="EMBL/GenBank/DDBJ databases">
        <authorList>
            <consortium name="Pathogen Informatics"/>
        </authorList>
    </citation>
    <scope>NUCLEOTIDE SEQUENCE [LARGE SCALE GENOMIC DNA]</scope>
</reference>
<dbReference type="WBParaSite" id="DME_0001019701-mRNA-1">
    <property type="protein sequence ID" value="DME_0001019701-mRNA-1"/>
    <property type="gene ID" value="DME_0001019701"/>
</dbReference>